<dbReference type="EMBL" id="QMEU01000077">
    <property type="protein sequence ID" value="RAU91887.1"/>
    <property type="molecule type" value="Genomic_DNA"/>
</dbReference>
<organism evidence="2 3">
    <name type="scientific">Mycobacterium colombiense</name>
    <dbReference type="NCBI Taxonomy" id="339268"/>
    <lineage>
        <taxon>Bacteria</taxon>
        <taxon>Bacillati</taxon>
        <taxon>Actinomycetota</taxon>
        <taxon>Actinomycetes</taxon>
        <taxon>Mycobacteriales</taxon>
        <taxon>Mycobacteriaceae</taxon>
        <taxon>Mycobacterium</taxon>
        <taxon>Mycobacterium avium complex (MAC)</taxon>
    </lineage>
</organism>
<feature type="compositionally biased region" description="Basic and acidic residues" evidence="1">
    <location>
        <begin position="1"/>
        <end position="20"/>
    </location>
</feature>
<protein>
    <submittedName>
        <fullName evidence="2">Uncharacterized protein</fullName>
    </submittedName>
</protein>
<sequence length="73" mass="8254">FNEAETQERPIPEPIPRQDDTMAAGYRYGDEPAERDQRDEREEGGPPGLPPTEATQPSYRYDPDPFDPFGEGT</sequence>
<feature type="non-terminal residue" evidence="2">
    <location>
        <position position="1"/>
    </location>
</feature>
<name>A0A329K8D7_9MYCO</name>
<dbReference type="Proteomes" id="UP000250347">
    <property type="component" value="Unassembled WGS sequence"/>
</dbReference>
<evidence type="ECO:0000256" key="1">
    <source>
        <dbReference type="SAM" id="MobiDB-lite"/>
    </source>
</evidence>
<dbReference type="AlphaFoldDB" id="A0A329K8D7"/>
<comment type="caution">
    <text evidence="2">The sequence shown here is derived from an EMBL/GenBank/DDBJ whole genome shotgun (WGS) entry which is preliminary data.</text>
</comment>
<dbReference type="RefSeq" id="WP_205869483.1">
    <property type="nucleotide sequence ID" value="NZ_QMEU01000077.1"/>
</dbReference>
<gene>
    <name evidence="2" type="ORF">DQP58_19745</name>
</gene>
<accession>A0A329K8D7</accession>
<feature type="compositionally biased region" description="Basic and acidic residues" evidence="1">
    <location>
        <begin position="28"/>
        <end position="44"/>
    </location>
</feature>
<feature type="region of interest" description="Disordered" evidence="1">
    <location>
        <begin position="1"/>
        <end position="73"/>
    </location>
</feature>
<proteinExistence type="predicted"/>
<evidence type="ECO:0000313" key="3">
    <source>
        <dbReference type="Proteomes" id="UP000250347"/>
    </source>
</evidence>
<evidence type="ECO:0000313" key="2">
    <source>
        <dbReference type="EMBL" id="RAU91887.1"/>
    </source>
</evidence>
<reference evidence="2 3" key="1">
    <citation type="submission" date="2018-06" db="EMBL/GenBank/DDBJ databases">
        <title>NTM in soil in Japan.</title>
        <authorList>
            <person name="Ohya K."/>
        </authorList>
    </citation>
    <scope>NUCLEOTIDE SEQUENCE [LARGE SCALE GENOMIC DNA]</scope>
    <source>
        <strain evidence="2 3">GF76</strain>
    </source>
</reference>